<proteinExistence type="predicted"/>
<accession>A0AAV5K4W8</accession>
<dbReference type="AlphaFoldDB" id="A0AAV5K4W8"/>
<gene>
    <name evidence="2" type="ORF">SLEP1_g29756</name>
</gene>
<organism evidence="2 3">
    <name type="scientific">Rubroshorea leprosula</name>
    <dbReference type="NCBI Taxonomy" id="152421"/>
    <lineage>
        <taxon>Eukaryota</taxon>
        <taxon>Viridiplantae</taxon>
        <taxon>Streptophyta</taxon>
        <taxon>Embryophyta</taxon>
        <taxon>Tracheophyta</taxon>
        <taxon>Spermatophyta</taxon>
        <taxon>Magnoliopsida</taxon>
        <taxon>eudicotyledons</taxon>
        <taxon>Gunneridae</taxon>
        <taxon>Pentapetalae</taxon>
        <taxon>rosids</taxon>
        <taxon>malvids</taxon>
        <taxon>Malvales</taxon>
        <taxon>Dipterocarpaceae</taxon>
        <taxon>Rubroshorea</taxon>
    </lineage>
</organism>
<evidence type="ECO:0000313" key="2">
    <source>
        <dbReference type="EMBL" id="GKV19505.1"/>
    </source>
</evidence>
<dbReference type="NCBIfam" id="TIGR01640">
    <property type="entry name" value="F_box_assoc_1"/>
    <property type="match status" value="1"/>
</dbReference>
<dbReference type="SUPFAM" id="SSF81383">
    <property type="entry name" value="F-box domain"/>
    <property type="match status" value="1"/>
</dbReference>
<dbReference type="InterPro" id="IPR036047">
    <property type="entry name" value="F-box-like_dom_sf"/>
</dbReference>
<comment type="caution">
    <text evidence="2">The sequence shown here is derived from an EMBL/GenBank/DDBJ whole genome shotgun (WGS) entry which is preliminary data.</text>
</comment>
<dbReference type="Pfam" id="PF00646">
    <property type="entry name" value="F-box"/>
    <property type="match status" value="1"/>
</dbReference>
<evidence type="ECO:0000313" key="3">
    <source>
        <dbReference type="Proteomes" id="UP001054252"/>
    </source>
</evidence>
<name>A0AAV5K4W8_9ROSI</name>
<dbReference type="PANTHER" id="PTHR31672">
    <property type="entry name" value="BNACNNG10540D PROTEIN"/>
    <property type="match status" value="1"/>
</dbReference>
<sequence>MAVAPQISSKKNCLFLPSLPDEIIFESILTRLPVKSLVRFRCVCKSWRSSISDPRFIQNHLSLVKAHDGLDNWRVILQYPRQILKSCSLSNIFHEPYGYSVDLDFPRKKARLDVEIVGSCNGLVCLCFRERTENLLIVWNPSIRESKVISACVAGSPPLSAYGFGYCGICDDYKLVQLAIGRPLKPRTNLYSLRADSWKNTDEFPLEINSVPCSAKVVDGALNWGVHLNSENSWVIVCYDLAEERFGTVSRPDDISPMTNPTLRVLGGCLCILCARLNVSVDVWMMKEYGVKESWTKLVSVKYPLGLKSCQLSKAFCFMKYNGILMYLGKTLFLFNMDEKTYNYPVIFGVNDCHEADIYVESLVSPNAYKPTGSKTFTIEEQDIEM</sequence>
<dbReference type="InterPro" id="IPR050796">
    <property type="entry name" value="SCF_F-box_component"/>
</dbReference>
<dbReference type="SMART" id="SM00256">
    <property type="entry name" value="FBOX"/>
    <property type="match status" value="1"/>
</dbReference>
<reference evidence="2 3" key="1">
    <citation type="journal article" date="2021" name="Commun. Biol.">
        <title>The genome of Shorea leprosula (Dipterocarpaceae) highlights the ecological relevance of drought in aseasonal tropical rainforests.</title>
        <authorList>
            <person name="Ng K.K.S."/>
            <person name="Kobayashi M.J."/>
            <person name="Fawcett J.A."/>
            <person name="Hatakeyama M."/>
            <person name="Paape T."/>
            <person name="Ng C.H."/>
            <person name="Ang C.C."/>
            <person name="Tnah L.H."/>
            <person name="Lee C.T."/>
            <person name="Nishiyama T."/>
            <person name="Sese J."/>
            <person name="O'Brien M.J."/>
            <person name="Copetti D."/>
            <person name="Mohd Noor M.I."/>
            <person name="Ong R.C."/>
            <person name="Putra M."/>
            <person name="Sireger I.Z."/>
            <person name="Indrioko S."/>
            <person name="Kosugi Y."/>
            <person name="Izuno A."/>
            <person name="Isagi Y."/>
            <person name="Lee S.L."/>
            <person name="Shimizu K.K."/>
        </authorList>
    </citation>
    <scope>NUCLEOTIDE SEQUENCE [LARGE SCALE GENOMIC DNA]</scope>
    <source>
        <strain evidence="2">214</strain>
    </source>
</reference>
<keyword evidence="3" id="KW-1185">Reference proteome</keyword>
<dbReference type="InterPro" id="IPR001810">
    <property type="entry name" value="F-box_dom"/>
</dbReference>
<evidence type="ECO:0000259" key="1">
    <source>
        <dbReference type="SMART" id="SM00256"/>
    </source>
</evidence>
<dbReference type="Pfam" id="PF07734">
    <property type="entry name" value="FBA_1"/>
    <property type="match status" value="1"/>
</dbReference>
<dbReference type="CDD" id="cd22157">
    <property type="entry name" value="F-box_AtFBW1-like"/>
    <property type="match status" value="1"/>
</dbReference>
<dbReference type="PANTHER" id="PTHR31672:SF13">
    <property type="entry name" value="F-BOX PROTEIN CPR30-LIKE"/>
    <property type="match status" value="1"/>
</dbReference>
<dbReference type="EMBL" id="BPVZ01000053">
    <property type="protein sequence ID" value="GKV19505.1"/>
    <property type="molecule type" value="Genomic_DNA"/>
</dbReference>
<feature type="domain" description="F-box" evidence="1">
    <location>
        <begin position="19"/>
        <end position="60"/>
    </location>
</feature>
<dbReference type="Gene3D" id="1.20.1280.50">
    <property type="match status" value="1"/>
</dbReference>
<protein>
    <recommendedName>
        <fullName evidence="1">F-box domain-containing protein</fullName>
    </recommendedName>
</protein>
<dbReference type="InterPro" id="IPR006527">
    <property type="entry name" value="F-box-assoc_dom_typ1"/>
</dbReference>
<dbReference type="InterPro" id="IPR017451">
    <property type="entry name" value="F-box-assoc_interact_dom"/>
</dbReference>
<dbReference type="Proteomes" id="UP001054252">
    <property type="component" value="Unassembled WGS sequence"/>
</dbReference>